<comment type="caution">
    <text evidence="13">The sequence shown here is derived from an EMBL/GenBank/DDBJ whole genome shotgun (WGS) entry which is preliminary data.</text>
</comment>
<evidence type="ECO:0000256" key="9">
    <source>
        <dbReference type="ARBA" id="ARBA00040968"/>
    </source>
</evidence>
<keyword evidence="5" id="KW-0210">Decarboxylase</keyword>
<evidence type="ECO:0000256" key="8">
    <source>
        <dbReference type="ARBA" id="ARBA00038886"/>
    </source>
</evidence>
<dbReference type="GO" id="GO:0005737">
    <property type="term" value="C:cytoplasm"/>
    <property type="evidence" value="ECO:0007669"/>
    <property type="project" value="TreeGrafter"/>
</dbReference>
<comment type="cofactor">
    <cofactor evidence="1 11 12">
        <name>pyridoxal 5'-phosphate</name>
        <dbReference type="ChEBI" id="CHEBI:597326"/>
    </cofactor>
</comment>
<dbReference type="PANTHER" id="PTHR11999:SF167">
    <property type="entry name" value="AROMATIC-L-AMINO-ACID DECARBOXYLASE"/>
    <property type="match status" value="1"/>
</dbReference>
<dbReference type="Gene3D" id="3.40.640.10">
    <property type="entry name" value="Type I PLP-dependent aspartate aminotransferase-like (Major domain)"/>
    <property type="match status" value="1"/>
</dbReference>
<comment type="subunit">
    <text evidence="3">Homodimer.</text>
</comment>
<dbReference type="Proteomes" id="UP000290809">
    <property type="component" value="Unassembled WGS sequence"/>
</dbReference>
<proteinExistence type="inferred from homology"/>
<organism evidence="13 14">
    <name type="scientific">Schistosoma bovis</name>
    <name type="common">Blood fluke</name>
    <dbReference type="NCBI Taxonomy" id="6184"/>
    <lineage>
        <taxon>Eukaryota</taxon>
        <taxon>Metazoa</taxon>
        <taxon>Spiralia</taxon>
        <taxon>Lophotrochozoa</taxon>
        <taxon>Platyhelminthes</taxon>
        <taxon>Trematoda</taxon>
        <taxon>Digenea</taxon>
        <taxon>Strigeidida</taxon>
        <taxon>Schistosomatoidea</taxon>
        <taxon>Schistosomatidae</taxon>
        <taxon>Schistosoma</taxon>
    </lineage>
</organism>
<dbReference type="InterPro" id="IPR015424">
    <property type="entry name" value="PyrdxlP-dep_Trfase"/>
</dbReference>
<dbReference type="GO" id="GO:0030170">
    <property type="term" value="F:pyridoxal phosphate binding"/>
    <property type="evidence" value="ECO:0007669"/>
    <property type="project" value="InterPro"/>
</dbReference>
<evidence type="ECO:0000256" key="3">
    <source>
        <dbReference type="ARBA" id="ARBA00011738"/>
    </source>
</evidence>
<evidence type="ECO:0000313" key="14">
    <source>
        <dbReference type="Proteomes" id="UP000290809"/>
    </source>
</evidence>
<evidence type="ECO:0000313" key="13">
    <source>
        <dbReference type="EMBL" id="RTG85933.1"/>
    </source>
</evidence>
<keyword evidence="14" id="KW-1185">Reference proteome</keyword>
<dbReference type="AlphaFoldDB" id="A0A430QE57"/>
<dbReference type="Gene3D" id="3.90.1150.10">
    <property type="entry name" value="Aspartate Aminotransferase, domain 1"/>
    <property type="match status" value="1"/>
</dbReference>
<dbReference type="InterPro" id="IPR015422">
    <property type="entry name" value="PyrdxlP-dep_Trfase_small"/>
</dbReference>
<dbReference type="GO" id="GO:0019752">
    <property type="term" value="P:carboxylic acid metabolic process"/>
    <property type="evidence" value="ECO:0007669"/>
    <property type="project" value="InterPro"/>
</dbReference>
<evidence type="ECO:0000256" key="10">
    <source>
        <dbReference type="ARBA" id="ARBA00041275"/>
    </source>
</evidence>
<evidence type="ECO:0000256" key="6">
    <source>
        <dbReference type="ARBA" id="ARBA00022898"/>
    </source>
</evidence>
<dbReference type="GO" id="GO:0006520">
    <property type="term" value="P:amino acid metabolic process"/>
    <property type="evidence" value="ECO:0007669"/>
    <property type="project" value="InterPro"/>
</dbReference>
<keyword evidence="7 12" id="KW-0456">Lyase</keyword>
<dbReference type="SUPFAM" id="SSF53383">
    <property type="entry name" value="PLP-dependent transferases"/>
    <property type="match status" value="1"/>
</dbReference>
<accession>A0A430QE57</accession>
<dbReference type="EC" id="4.1.1.28" evidence="8"/>
<dbReference type="InterPro" id="IPR002129">
    <property type="entry name" value="PyrdxlP-dep_de-COase"/>
</dbReference>
<dbReference type="STRING" id="6184.A0A430QE57"/>
<evidence type="ECO:0000256" key="12">
    <source>
        <dbReference type="RuleBase" id="RU000382"/>
    </source>
</evidence>
<sequence length="387" mass="43913">MDNQIFMTKSPSLLKITFSTKLTHWQHPDFHAYYPTGTSYASILGDLLCSSIACIGFSWVSASLACATVALGIRDRVMKTYVKNTNQSTKIIDENKTGSMVDRMVAYTSDQAHSSVIRAFHLAMLKCHMIQTRKMEKKLIFDSKDLQEAIENDINKGFIPVMCVATMGTTSTCEFENLYEIGNICKKFNIWFHVDAAYAGSALLCPEFRYLGKGIELANSININAHKLLLVNFDCSLLWLSDHTVISTAFQVDPLYLQHTFEGMPEYRHFDLAKKFEQLLTTDGRFEIVNDVQFGLVCFRLKNNNELTKKLHENLLNKGEVYLVLSSYHENAGQELGQMNTTISYQTTTTTVFLRFVSIHGTTMKDIDYAYQKIASCATEILDQFNE</sequence>
<dbReference type="PRINTS" id="PR00800">
    <property type="entry name" value="YHDCRBOXLASE"/>
</dbReference>
<evidence type="ECO:0000256" key="4">
    <source>
        <dbReference type="ARBA" id="ARBA00022584"/>
    </source>
</evidence>
<evidence type="ECO:0000256" key="5">
    <source>
        <dbReference type="ARBA" id="ARBA00022793"/>
    </source>
</evidence>
<dbReference type="Pfam" id="PF00282">
    <property type="entry name" value="Pyridoxal_deC"/>
    <property type="match status" value="1"/>
</dbReference>
<evidence type="ECO:0000256" key="7">
    <source>
        <dbReference type="ARBA" id="ARBA00023239"/>
    </source>
</evidence>
<dbReference type="InterPro" id="IPR010977">
    <property type="entry name" value="Aromatic_deC"/>
</dbReference>
<dbReference type="PANTHER" id="PTHR11999">
    <property type="entry name" value="GROUP II PYRIDOXAL-5-PHOSPHATE DECARBOXYLASE"/>
    <property type="match status" value="1"/>
</dbReference>
<dbReference type="GO" id="GO:0016831">
    <property type="term" value="F:carboxy-lyase activity"/>
    <property type="evidence" value="ECO:0007669"/>
    <property type="project" value="UniProtKB-KW"/>
</dbReference>
<dbReference type="EMBL" id="QMKO01001885">
    <property type="protein sequence ID" value="RTG85933.1"/>
    <property type="molecule type" value="Genomic_DNA"/>
</dbReference>
<name>A0A430QE57_SCHBO</name>
<comment type="similarity">
    <text evidence="2 12">Belongs to the group II decarboxylase family.</text>
</comment>
<protein>
    <recommendedName>
        <fullName evidence="9">Aromatic-L-amino-acid decarboxylase</fullName>
        <ecNumber evidence="8">4.1.1.28</ecNumber>
    </recommendedName>
    <alternativeName>
        <fullName evidence="10">DOPA decarboxylase</fullName>
    </alternativeName>
</protein>
<evidence type="ECO:0000256" key="1">
    <source>
        <dbReference type="ARBA" id="ARBA00001933"/>
    </source>
</evidence>
<keyword evidence="6 11" id="KW-0663">Pyridoxal phosphate</keyword>
<evidence type="ECO:0000256" key="2">
    <source>
        <dbReference type="ARBA" id="ARBA00009533"/>
    </source>
</evidence>
<reference evidence="13 14" key="1">
    <citation type="journal article" date="2019" name="PLoS Pathog.">
        <title>Genome sequence of the bovine parasite Schistosoma bovis Tanzania.</title>
        <authorList>
            <person name="Oey H."/>
            <person name="Zakrzewski M."/>
            <person name="Gobert G."/>
            <person name="Gravermann K."/>
            <person name="Stoye J."/>
            <person name="Jones M."/>
            <person name="Mcmanus D."/>
            <person name="Krause L."/>
        </authorList>
    </citation>
    <scope>NUCLEOTIDE SEQUENCE [LARGE SCALE GENOMIC DNA]</scope>
    <source>
        <strain evidence="13 14">TAN1997</strain>
    </source>
</reference>
<keyword evidence="4" id="KW-0127">Catecholamine biosynthesis</keyword>
<gene>
    <name evidence="13" type="ORF">DC041_0005299</name>
</gene>
<evidence type="ECO:0000256" key="11">
    <source>
        <dbReference type="PIRSR" id="PIRSR602129-50"/>
    </source>
</evidence>
<feature type="modified residue" description="N6-(pyridoxal phosphate)lysine" evidence="11">
    <location>
        <position position="227"/>
    </location>
</feature>
<dbReference type="InterPro" id="IPR015421">
    <property type="entry name" value="PyrdxlP-dep_Trfase_major"/>
</dbReference>